<accession>X0V8R3</accession>
<organism evidence="1">
    <name type="scientific">marine sediment metagenome</name>
    <dbReference type="NCBI Taxonomy" id="412755"/>
    <lineage>
        <taxon>unclassified sequences</taxon>
        <taxon>metagenomes</taxon>
        <taxon>ecological metagenomes</taxon>
    </lineage>
</organism>
<name>X0V8R3_9ZZZZ</name>
<sequence length="59" mass="6635">GDRDGYVLYGHDMAGDGSDISTVNYTRTMTTKYYYTCEEDGTLRQWSGSDVTTATEYTD</sequence>
<dbReference type="EMBL" id="BARS01036297">
    <property type="protein sequence ID" value="GAG14550.1"/>
    <property type="molecule type" value="Genomic_DNA"/>
</dbReference>
<reference evidence="1" key="1">
    <citation type="journal article" date="2014" name="Front. Microbiol.">
        <title>High frequency of phylogenetically diverse reductive dehalogenase-homologous genes in deep subseafloor sedimentary metagenomes.</title>
        <authorList>
            <person name="Kawai M."/>
            <person name="Futagami T."/>
            <person name="Toyoda A."/>
            <person name="Takaki Y."/>
            <person name="Nishi S."/>
            <person name="Hori S."/>
            <person name="Arai W."/>
            <person name="Tsubouchi T."/>
            <person name="Morono Y."/>
            <person name="Uchiyama I."/>
            <person name="Ito T."/>
            <person name="Fujiyama A."/>
            <person name="Inagaki F."/>
            <person name="Takami H."/>
        </authorList>
    </citation>
    <scope>NUCLEOTIDE SEQUENCE</scope>
    <source>
        <strain evidence="1">Expedition CK06-06</strain>
    </source>
</reference>
<proteinExistence type="predicted"/>
<evidence type="ECO:0000313" key="1">
    <source>
        <dbReference type="EMBL" id="GAG14550.1"/>
    </source>
</evidence>
<dbReference type="AlphaFoldDB" id="X0V8R3"/>
<gene>
    <name evidence="1" type="ORF">S01H1_55814</name>
</gene>
<protein>
    <submittedName>
        <fullName evidence="1">Uncharacterized protein</fullName>
    </submittedName>
</protein>
<feature type="non-terminal residue" evidence="1">
    <location>
        <position position="1"/>
    </location>
</feature>
<comment type="caution">
    <text evidence="1">The sequence shown here is derived from an EMBL/GenBank/DDBJ whole genome shotgun (WGS) entry which is preliminary data.</text>
</comment>